<keyword evidence="3 9" id="KW-0240">DNA-directed RNA polymerase</keyword>
<accession>A0A443S3B4</accession>
<dbReference type="GO" id="GO:0006390">
    <property type="term" value="P:mitochondrial transcription"/>
    <property type="evidence" value="ECO:0007669"/>
    <property type="project" value="TreeGrafter"/>
</dbReference>
<dbReference type="PROSITE" id="PS00489">
    <property type="entry name" value="RNA_POL_PHAGE_2"/>
    <property type="match status" value="1"/>
</dbReference>
<comment type="caution">
    <text evidence="9">The sequence shown here is derived from an EMBL/GenBank/DDBJ whole genome shotgun (WGS) entry which is preliminary data.</text>
</comment>
<dbReference type="Gene3D" id="1.10.150.20">
    <property type="entry name" value="5' to 3' exonuclease, C-terminal subdomain"/>
    <property type="match status" value="1"/>
</dbReference>
<evidence type="ECO:0000313" key="9">
    <source>
        <dbReference type="EMBL" id="RWS22022.1"/>
    </source>
</evidence>
<dbReference type="GO" id="GO:0001018">
    <property type="term" value="F:mitochondrial promoter sequence-specific DNA binding"/>
    <property type="evidence" value="ECO:0007669"/>
    <property type="project" value="TreeGrafter"/>
</dbReference>
<sequence>NGLQHYAALGRDEIGAVSVNLAPSERPNDVYSDVAAEVEKLRQSDTESSVAKTLEGFVNRKVIKQTVMTYVYGVTRYGAKLQITKRLKEDETFPQDHCWTASLYLTHKTFDSIQNMFNATRKIQDWFTNCARTISNVLASPVEWITPLGFPIVQPYFKKSSNAIKKKDGILSLKTDHSRWKPNTLKQKNAFPPNFIHSLDSSHMMLTALHCEKEGITFAAVHDSYWTHPCNIDDMNRICREQFVALHSEPILSDLSKFMVEKYEPLLGKMYDENSEEYTKILDLLKSVPETGSFDLTNVMKSTYFFS</sequence>
<dbReference type="PANTHER" id="PTHR10102:SF0">
    <property type="entry name" value="DNA-DIRECTED RNA POLYMERASE, MITOCHONDRIAL"/>
    <property type="match status" value="1"/>
</dbReference>
<gene>
    <name evidence="9" type="ORF">B4U80_10023</name>
</gene>
<dbReference type="FunFam" id="1.10.150.20:FF:000031">
    <property type="entry name" value="DNA-directed RNA polymerase"/>
    <property type="match status" value="1"/>
</dbReference>
<dbReference type="InterPro" id="IPR002092">
    <property type="entry name" value="DNA-dir_Rpol_phage-type"/>
</dbReference>
<evidence type="ECO:0000256" key="2">
    <source>
        <dbReference type="ARBA" id="ARBA00012418"/>
    </source>
</evidence>
<evidence type="ECO:0000256" key="5">
    <source>
        <dbReference type="ARBA" id="ARBA00022695"/>
    </source>
</evidence>
<evidence type="ECO:0000313" key="10">
    <source>
        <dbReference type="Proteomes" id="UP000288716"/>
    </source>
</evidence>
<dbReference type="VEuPathDB" id="VectorBase:LDEU010019"/>
<comment type="catalytic activity">
    <reaction evidence="7">
        <text>RNA(n) + a ribonucleoside 5'-triphosphate = RNA(n+1) + diphosphate</text>
        <dbReference type="Rhea" id="RHEA:21248"/>
        <dbReference type="Rhea" id="RHEA-COMP:14527"/>
        <dbReference type="Rhea" id="RHEA-COMP:17342"/>
        <dbReference type="ChEBI" id="CHEBI:33019"/>
        <dbReference type="ChEBI" id="CHEBI:61557"/>
        <dbReference type="ChEBI" id="CHEBI:140395"/>
        <dbReference type="EC" id="2.7.7.6"/>
    </reaction>
</comment>
<keyword evidence="6" id="KW-0804">Transcription</keyword>
<evidence type="ECO:0000256" key="4">
    <source>
        <dbReference type="ARBA" id="ARBA00022679"/>
    </source>
</evidence>
<protein>
    <recommendedName>
        <fullName evidence="2">DNA-directed RNA polymerase</fullName>
        <ecNumber evidence="2">2.7.7.6</ecNumber>
    </recommendedName>
</protein>
<dbReference type="InterPro" id="IPR046950">
    <property type="entry name" value="DNA-dir_Rpol_C_phage-type"/>
</dbReference>
<keyword evidence="10" id="KW-1185">Reference proteome</keyword>
<proteinExistence type="inferred from homology"/>
<evidence type="ECO:0000256" key="7">
    <source>
        <dbReference type="ARBA" id="ARBA00048552"/>
    </source>
</evidence>
<evidence type="ECO:0000259" key="8">
    <source>
        <dbReference type="Pfam" id="PF00940"/>
    </source>
</evidence>
<dbReference type="GO" id="GO:0071897">
    <property type="term" value="P:DNA biosynthetic process"/>
    <property type="evidence" value="ECO:0007669"/>
    <property type="project" value="UniProtKB-ARBA"/>
</dbReference>
<organism evidence="9 10">
    <name type="scientific">Leptotrombidium deliense</name>
    <dbReference type="NCBI Taxonomy" id="299467"/>
    <lineage>
        <taxon>Eukaryota</taxon>
        <taxon>Metazoa</taxon>
        <taxon>Ecdysozoa</taxon>
        <taxon>Arthropoda</taxon>
        <taxon>Chelicerata</taxon>
        <taxon>Arachnida</taxon>
        <taxon>Acari</taxon>
        <taxon>Acariformes</taxon>
        <taxon>Trombidiformes</taxon>
        <taxon>Prostigmata</taxon>
        <taxon>Anystina</taxon>
        <taxon>Parasitengona</taxon>
        <taxon>Trombiculoidea</taxon>
        <taxon>Trombiculidae</taxon>
        <taxon>Leptotrombidium</taxon>
    </lineage>
</organism>
<dbReference type="Proteomes" id="UP000288716">
    <property type="component" value="Unassembled WGS sequence"/>
</dbReference>
<feature type="domain" description="DNA-directed RNA polymerase C-terminal" evidence="8">
    <location>
        <begin position="1"/>
        <end position="307"/>
    </location>
</feature>
<reference evidence="9 10" key="1">
    <citation type="journal article" date="2018" name="Gigascience">
        <title>Genomes of trombidid mites reveal novel predicted allergens and laterally-transferred genes associated with secondary metabolism.</title>
        <authorList>
            <person name="Dong X."/>
            <person name="Chaisiri K."/>
            <person name="Xia D."/>
            <person name="Armstrong S.D."/>
            <person name="Fang Y."/>
            <person name="Donnelly M.J."/>
            <person name="Kadowaki T."/>
            <person name="McGarry J.W."/>
            <person name="Darby A.C."/>
            <person name="Makepeace B.L."/>
        </authorList>
    </citation>
    <scope>NUCLEOTIDE SEQUENCE [LARGE SCALE GENOMIC DNA]</scope>
    <source>
        <strain evidence="9">UoL-UT</strain>
    </source>
</reference>
<evidence type="ECO:0000256" key="3">
    <source>
        <dbReference type="ARBA" id="ARBA00022478"/>
    </source>
</evidence>
<dbReference type="EC" id="2.7.7.6" evidence="2"/>
<name>A0A443S3B4_9ACAR</name>
<feature type="non-terminal residue" evidence="9">
    <location>
        <position position="1"/>
    </location>
</feature>
<dbReference type="PANTHER" id="PTHR10102">
    <property type="entry name" value="DNA-DIRECTED RNA POLYMERASE, MITOCHONDRIAL"/>
    <property type="match status" value="1"/>
</dbReference>
<dbReference type="Pfam" id="PF00940">
    <property type="entry name" value="RNA_pol"/>
    <property type="match status" value="1"/>
</dbReference>
<dbReference type="GO" id="GO:0003899">
    <property type="term" value="F:DNA-directed RNA polymerase activity"/>
    <property type="evidence" value="ECO:0007669"/>
    <property type="project" value="UniProtKB-EC"/>
</dbReference>
<keyword evidence="5" id="KW-0548">Nucleotidyltransferase</keyword>
<dbReference type="AlphaFoldDB" id="A0A443S3B4"/>
<dbReference type="EMBL" id="NCKV01010056">
    <property type="protein sequence ID" value="RWS22022.1"/>
    <property type="molecule type" value="Genomic_DNA"/>
</dbReference>
<dbReference type="STRING" id="299467.A0A443S3B4"/>
<dbReference type="InterPro" id="IPR043502">
    <property type="entry name" value="DNA/RNA_pol_sf"/>
</dbReference>
<evidence type="ECO:0000256" key="6">
    <source>
        <dbReference type="ARBA" id="ARBA00023163"/>
    </source>
</evidence>
<dbReference type="GO" id="GO:0034245">
    <property type="term" value="C:mitochondrial DNA-directed RNA polymerase complex"/>
    <property type="evidence" value="ECO:0007669"/>
    <property type="project" value="TreeGrafter"/>
</dbReference>
<dbReference type="OrthoDB" id="276422at2759"/>
<comment type="similarity">
    <text evidence="1">Belongs to the phage and mitochondrial RNA polymerase family.</text>
</comment>
<dbReference type="SUPFAM" id="SSF56672">
    <property type="entry name" value="DNA/RNA polymerases"/>
    <property type="match status" value="1"/>
</dbReference>
<keyword evidence="4" id="KW-0808">Transferase</keyword>
<evidence type="ECO:0000256" key="1">
    <source>
        <dbReference type="ARBA" id="ARBA00009493"/>
    </source>
</evidence>